<evidence type="ECO:0000256" key="1">
    <source>
        <dbReference type="SAM" id="MobiDB-lite"/>
    </source>
</evidence>
<evidence type="ECO:0000313" key="3">
    <source>
        <dbReference type="Proteomes" id="UP000092555"/>
    </source>
</evidence>
<sequence>MIQANRTSWFRNLLILASSLGACVGLYLAGQIYLVHALEKADVVSRQVFIPLWMGVNWPWQRRFALPQYLRYFDPAHPAAHADRHGLAEIVQRDDVEHQVLDCLFRLTVVRETFKLPISVRSTPTDTFELWIEPRHCTLHGPRFRIGKTDNAVSVSCDWHIKLVKWASNIDEFVSGLTSELGTLSTAEAQRNTHDKGSGRVHRANTAEDASSRPLEALLLRDQLYNFVFKGTLNVSDLSELRTGVVAFTGVIDNTHIGLSGGVKIVAMTLDVIEDGKPSILYKIK</sequence>
<dbReference type="EMBL" id="LXTC01000007">
    <property type="protein sequence ID" value="OBA19229.1"/>
    <property type="molecule type" value="Genomic_DNA"/>
</dbReference>
<accession>A0A1A0H573</accession>
<dbReference type="GeneID" id="30031078"/>
<protein>
    <submittedName>
        <fullName evidence="2">Uncharacterized protein</fullName>
    </submittedName>
</protein>
<dbReference type="OrthoDB" id="4088947at2759"/>
<dbReference type="RefSeq" id="XP_018709761.1">
    <property type="nucleotide sequence ID" value="XM_018858102.1"/>
</dbReference>
<proteinExistence type="predicted"/>
<dbReference type="Proteomes" id="UP000092555">
    <property type="component" value="Unassembled WGS sequence"/>
</dbReference>
<evidence type="ECO:0000313" key="2">
    <source>
        <dbReference type="EMBL" id="OBA19229.1"/>
    </source>
</evidence>
<reference evidence="2 3" key="1">
    <citation type="submission" date="2016-05" db="EMBL/GenBank/DDBJ databases">
        <title>Comparative genomics of biotechnologically important yeasts.</title>
        <authorList>
            <consortium name="DOE Joint Genome Institute"/>
            <person name="Riley R."/>
            <person name="Haridas S."/>
            <person name="Wolfe K.H."/>
            <person name="Lopes M.R."/>
            <person name="Hittinger C.T."/>
            <person name="Goker M."/>
            <person name="Salamov A."/>
            <person name="Wisecaver J."/>
            <person name="Long T.M."/>
            <person name="Aerts A.L."/>
            <person name="Barry K."/>
            <person name="Choi C."/>
            <person name="Clum A."/>
            <person name="Coughlan A.Y."/>
            <person name="Deshpande S."/>
            <person name="Douglass A.P."/>
            <person name="Hanson S.J."/>
            <person name="Klenk H.-P."/>
            <person name="LaButti K."/>
            <person name="Lapidus A."/>
            <person name="Lindquist E."/>
            <person name="Lipzen A."/>
            <person name="Meier-kolthoff J.P."/>
            <person name="Ohm R.A."/>
            <person name="Otillar R.P."/>
            <person name="Pangilinan J."/>
            <person name="Peng Y."/>
            <person name="Rokas A."/>
            <person name="Rosa C.A."/>
            <person name="Scheuner C."/>
            <person name="Sibirny A.A."/>
            <person name="Slot J.C."/>
            <person name="Stielow J.B."/>
            <person name="Sun H."/>
            <person name="Kurtzman C.P."/>
            <person name="Blackwell M."/>
            <person name="Grigoriev I.V."/>
            <person name="Jeffries T.W."/>
        </authorList>
    </citation>
    <scope>NUCLEOTIDE SEQUENCE [LARGE SCALE GENOMIC DNA]</scope>
    <source>
        <strain evidence="2 3">NRRL YB-4993</strain>
    </source>
</reference>
<dbReference type="AlphaFoldDB" id="A0A1A0H573"/>
<name>A0A1A0H573_9ASCO</name>
<feature type="region of interest" description="Disordered" evidence="1">
    <location>
        <begin position="189"/>
        <end position="208"/>
    </location>
</feature>
<organism evidence="2 3">
    <name type="scientific">Metschnikowia bicuspidata var. bicuspidata NRRL YB-4993</name>
    <dbReference type="NCBI Taxonomy" id="869754"/>
    <lineage>
        <taxon>Eukaryota</taxon>
        <taxon>Fungi</taxon>
        <taxon>Dikarya</taxon>
        <taxon>Ascomycota</taxon>
        <taxon>Saccharomycotina</taxon>
        <taxon>Pichiomycetes</taxon>
        <taxon>Metschnikowiaceae</taxon>
        <taxon>Metschnikowia</taxon>
    </lineage>
</organism>
<dbReference type="PROSITE" id="PS51257">
    <property type="entry name" value="PROKAR_LIPOPROTEIN"/>
    <property type="match status" value="1"/>
</dbReference>
<keyword evidence="3" id="KW-1185">Reference proteome</keyword>
<gene>
    <name evidence="2" type="ORF">METBIDRAFT_46931</name>
</gene>
<comment type="caution">
    <text evidence="2">The sequence shown here is derived from an EMBL/GenBank/DDBJ whole genome shotgun (WGS) entry which is preliminary data.</text>
</comment>